<reference evidence="2 3" key="2">
    <citation type="journal article" date="2017" name="Front. Plant Sci.">
        <title>Gene Classification and Mining of Molecular Markers Useful in Red Clover (Trifolium pratense) Breeding.</title>
        <authorList>
            <person name="Istvanek J."/>
            <person name="Dluhosova J."/>
            <person name="Dluhos P."/>
            <person name="Patkova L."/>
            <person name="Nedelnik J."/>
            <person name="Repkova J."/>
        </authorList>
    </citation>
    <scope>NUCLEOTIDE SEQUENCE [LARGE SCALE GENOMIC DNA]</scope>
    <source>
        <strain evidence="3">cv. Tatra</strain>
        <tissue evidence="2">Young leaves</tissue>
    </source>
</reference>
<evidence type="ECO:0000313" key="2">
    <source>
        <dbReference type="EMBL" id="PNY11756.1"/>
    </source>
</evidence>
<name>A0A2K3P8Z8_TRIPR</name>
<feature type="domain" description="Reverse transcriptase zinc-binding" evidence="1">
    <location>
        <begin position="31"/>
        <end position="89"/>
    </location>
</feature>
<accession>A0A2K3P8Z8</accession>
<organism evidence="2 3">
    <name type="scientific">Trifolium pratense</name>
    <name type="common">Red clover</name>
    <dbReference type="NCBI Taxonomy" id="57577"/>
    <lineage>
        <taxon>Eukaryota</taxon>
        <taxon>Viridiplantae</taxon>
        <taxon>Streptophyta</taxon>
        <taxon>Embryophyta</taxon>
        <taxon>Tracheophyta</taxon>
        <taxon>Spermatophyta</taxon>
        <taxon>Magnoliopsida</taxon>
        <taxon>eudicotyledons</taxon>
        <taxon>Gunneridae</taxon>
        <taxon>Pentapetalae</taxon>
        <taxon>rosids</taxon>
        <taxon>fabids</taxon>
        <taxon>Fabales</taxon>
        <taxon>Fabaceae</taxon>
        <taxon>Papilionoideae</taxon>
        <taxon>50 kb inversion clade</taxon>
        <taxon>NPAAA clade</taxon>
        <taxon>Hologalegina</taxon>
        <taxon>IRL clade</taxon>
        <taxon>Trifolieae</taxon>
        <taxon>Trifolium</taxon>
    </lineage>
</organism>
<evidence type="ECO:0000313" key="3">
    <source>
        <dbReference type="Proteomes" id="UP000236291"/>
    </source>
</evidence>
<reference evidence="2 3" key="1">
    <citation type="journal article" date="2014" name="Am. J. Bot.">
        <title>Genome assembly and annotation for red clover (Trifolium pratense; Fabaceae).</title>
        <authorList>
            <person name="Istvanek J."/>
            <person name="Jaros M."/>
            <person name="Krenek A."/>
            <person name="Repkova J."/>
        </authorList>
    </citation>
    <scope>NUCLEOTIDE SEQUENCE [LARGE SCALE GENOMIC DNA]</scope>
    <source>
        <strain evidence="3">cv. Tatra</strain>
        <tissue evidence="2">Young leaves</tissue>
    </source>
</reference>
<dbReference type="EMBL" id="ASHM01004767">
    <property type="protein sequence ID" value="PNY11756.1"/>
    <property type="molecule type" value="Genomic_DNA"/>
</dbReference>
<sequence>MAASVEGVEGRDAGRRRCRLMFQIGGCGSLTWMTVPLKVSIYARQLLRDRLSTKANLVTRVILSATAHHCVSGCGEVESAHHLFLSCSTFGALCLQNQQVIFEHDALSCSCCVGCVDRKKPQIVQRLSKLRASYVGQDQDVFLQVVESDE</sequence>
<dbReference type="Proteomes" id="UP000236291">
    <property type="component" value="Unassembled WGS sequence"/>
</dbReference>
<dbReference type="Pfam" id="PF13966">
    <property type="entry name" value="zf-RVT"/>
    <property type="match status" value="1"/>
</dbReference>
<keyword evidence="2" id="KW-0675">Receptor</keyword>
<proteinExistence type="predicted"/>
<comment type="caution">
    <text evidence="2">The sequence shown here is derived from an EMBL/GenBank/DDBJ whole genome shotgun (WGS) entry which is preliminary data.</text>
</comment>
<gene>
    <name evidence="2" type="ORF">L195_g008371</name>
</gene>
<dbReference type="InterPro" id="IPR026960">
    <property type="entry name" value="RVT-Znf"/>
</dbReference>
<protein>
    <submittedName>
        <fullName evidence="2">Glutamate-gated kainate-type ion channel receptor subunit GluR5</fullName>
    </submittedName>
</protein>
<evidence type="ECO:0000259" key="1">
    <source>
        <dbReference type="Pfam" id="PF13966"/>
    </source>
</evidence>
<dbReference type="AlphaFoldDB" id="A0A2K3P8Z8"/>